<feature type="compositionally biased region" description="Polar residues" evidence="1">
    <location>
        <begin position="18"/>
        <end position="55"/>
    </location>
</feature>
<feature type="non-terminal residue" evidence="2">
    <location>
        <position position="535"/>
    </location>
</feature>
<evidence type="ECO:0000256" key="1">
    <source>
        <dbReference type="SAM" id="MobiDB-lite"/>
    </source>
</evidence>
<feature type="compositionally biased region" description="Low complexity" evidence="1">
    <location>
        <begin position="231"/>
        <end position="250"/>
    </location>
</feature>
<dbReference type="EMBL" id="KN823263">
    <property type="protein sequence ID" value="KIO18750.1"/>
    <property type="molecule type" value="Genomic_DNA"/>
</dbReference>
<reference evidence="2 3" key="1">
    <citation type="submission" date="2014-04" db="EMBL/GenBank/DDBJ databases">
        <authorList>
            <consortium name="DOE Joint Genome Institute"/>
            <person name="Kuo A."/>
            <person name="Girlanda M."/>
            <person name="Perotto S."/>
            <person name="Kohler A."/>
            <person name="Nagy L.G."/>
            <person name="Floudas D."/>
            <person name="Copeland A."/>
            <person name="Barry K.W."/>
            <person name="Cichocki N."/>
            <person name="Veneault-Fourrey C."/>
            <person name="LaButti K."/>
            <person name="Lindquist E.A."/>
            <person name="Lipzen A."/>
            <person name="Lundell T."/>
            <person name="Morin E."/>
            <person name="Murat C."/>
            <person name="Sun H."/>
            <person name="Tunlid A."/>
            <person name="Henrissat B."/>
            <person name="Grigoriev I.V."/>
            <person name="Hibbett D.S."/>
            <person name="Martin F."/>
            <person name="Nordberg H.P."/>
            <person name="Cantor M.N."/>
            <person name="Hua S.X."/>
        </authorList>
    </citation>
    <scope>NUCLEOTIDE SEQUENCE [LARGE SCALE GENOMIC DNA]</scope>
    <source>
        <strain evidence="2 3">MUT 4182</strain>
    </source>
</reference>
<evidence type="ECO:0000313" key="2">
    <source>
        <dbReference type="EMBL" id="KIO18750.1"/>
    </source>
</evidence>
<reference evidence="3" key="2">
    <citation type="submission" date="2015-01" db="EMBL/GenBank/DDBJ databases">
        <title>Evolutionary Origins and Diversification of the Mycorrhizal Mutualists.</title>
        <authorList>
            <consortium name="DOE Joint Genome Institute"/>
            <consortium name="Mycorrhizal Genomics Consortium"/>
            <person name="Kohler A."/>
            <person name="Kuo A."/>
            <person name="Nagy L.G."/>
            <person name="Floudas D."/>
            <person name="Copeland A."/>
            <person name="Barry K.W."/>
            <person name="Cichocki N."/>
            <person name="Veneault-Fourrey C."/>
            <person name="LaButti K."/>
            <person name="Lindquist E.A."/>
            <person name="Lipzen A."/>
            <person name="Lundell T."/>
            <person name="Morin E."/>
            <person name="Murat C."/>
            <person name="Riley R."/>
            <person name="Ohm R."/>
            <person name="Sun H."/>
            <person name="Tunlid A."/>
            <person name="Henrissat B."/>
            <person name="Grigoriev I.V."/>
            <person name="Hibbett D.S."/>
            <person name="Martin F."/>
        </authorList>
    </citation>
    <scope>NUCLEOTIDE SEQUENCE [LARGE SCALE GENOMIC DNA]</scope>
    <source>
        <strain evidence="3">MUT 4182</strain>
    </source>
</reference>
<dbReference type="OrthoDB" id="10254377at2759"/>
<dbReference type="AlphaFoldDB" id="A0A0C3PV24"/>
<feature type="region of interest" description="Disordered" evidence="1">
    <location>
        <begin position="319"/>
        <end position="382"/>
    </location>
</feature>
<name>A0A0C3PV24_9AGAM</name>
<proteinExistence type="predicted"/>
<sequence>MEDPDSQPAAATAAAPTSNTDGSPMPSLVTTPSTNASLSPRTPASPPFTSVSDSPQKAFPKLNIGGTPTAGGLDLSTTPIGGPTSPASDGAPTSTNNRYKSLADAFANRGPDGLVHDIAIDDLTIAEDGTYLETSSAHAARELKRRYDRTLGVGIKPGVRSPYAITVTQDAQGQPLYRLSSSRPGNGVSVTENEPTTSAVPEAMSKSRRLRLSVGALLTSKTSRSTAAGPVQQQQSSSSSTTQVNKTVSSNGRKPATTRLVRNARSTSELRSRSGSGAAAARYGKQSVSRSTNALDDSHLIARLAHDGDAFSVLLGWSTDPDNESVSSSKDSVSSHGADDDEFGGGGGGEARSPSTHVANPFGRGVSFTTPHRPLDFSIRRPASPPQLRYMQSFESGLTARADDHPTFMRQFKRTTSATHASASPYSTEVFDVIQNYKGIPLADTLSAVASETVFKLSSTPSALPKNDPRFVIWGDVRPGGGDDDDESNLSQSAASSPTLEGRDDQHRRRRGSSVTESQSSAASTSGAQEPLGQR</sequence>
<feature type="compositionally biased region" description="Polar residues" evidence="1">
    <location>
        <begin position="179"/>
        <end position="199"/>
    </location>
</feature>
<dbReference type="Proteomes" id="UP000054248">
    <property type="component" value="Unassembled WGS sequence"/>
</dbReference>
<dbReference type="HOGENOM" id="CLU_509592_0_0_1"/>
<organism evidence="2 3">
    <name type="scientific">Tulasnella calospora MUT 4182</name>
    <dbReference type="NCBI Taxonomy" id="1051891"/>
    <lineage>
        <taxon>Eukaryota</taxon>
        <taxon>Fungi</taxon>
        <taxon>Dikarya</taxon>
        <taxon>Basidiomycota</taxon>
        <taxon>Agaricomycotina</taxon>
        <taxon>Agaricomycetes</taxon>
        <taxon>Cantharellales</taxon>
        <taxon>Tulasnellaceae</taxon>
        <taxon>Tulasnella</taxon>
    </lineage>
</organism>
<keyword evidence="3" id="KW-1185">Reference proteome</keyword>
<feature type="compositionally biased region" description="Polar residues" evidence="1">
    <location>
        <begin position="489"/>
        <end position="499"/>
    </location>
</feature>
<feature type="region of interest" description="Disordered" evidence="1">
    <location>
        <begin position="1"/>
        <end position="96"/>
    </location>
</feature>
<dbReference type="STRING" id="1051891.A0A0C3PV24"/>
<protein>
    <submittedName>
        <fullName evidence="2">Uncharacterized protein</fullName>
    </submittedName>
</protein>
<feature type="region of interest" description="Disordered" evidence="1">
    <location>
        <begin position="468"/>
        <end position="535"/>
    </location>
</feature>
<feature type="compositionally biased region" description="Low complexity" evidence="1">
    <location>
        <begin position="8"/>
        <end position="17"/>
    </location>
</feature>
<evidence type="ECO:0000313" key="3">
    <source>
        <dbReference type="Proteomes" id="UP000054248"/>
    </source>
</evidence>
<feature type="compositionally biased region" description="Low complexity" evidence="1">
    <location>
        <begin position="513"/>
        <end position="535"/>
    </location>
</feature>
<accession>A0A0C3PV24</accession>
<feature type="compositionally biased region" description="Low complexity" evidence="1">
    <location>
        <begin position="325"/>
        <end position="335"/>
    </location>
</feature>
<gene>
    <name evidence="2" type="ORF">M407DRAFT_31584</name>
</gene>
<feature type="region of interest" description="Disordered" evidence="1">
    <location>
        <begin position="221"/>
        <end position="293"/>
    </location>
</feature>
<feature type="compositionally biased region" description="Low complexity" evidence="1">
    <location>
        <begin position="273"/>
        <end position="284"/>
    </location>
</feature>
<feature type="compositionally biased region" description="Polar residues" evidence="1">
    <location>
        <begin position="75"/>
        <end position="96"/>
    </location>
</feature>
<feature type="region of interest" description="Disordered" evidence="1">
    <location>
        <begin position="176"/>
        <end position="206"/>
    </location>
</feature>